<evidence type="ECO:0000256" key="3">
    <source>
        <dbReference type="ARBA" id="ARBA00022692"/>
    </source>
</evidence>
<dbReference type="InterPro" id="IPR003838">
    <property type="entry name" value="ABC3_permease_C"/>
</dbReference>
<feature type="transmembrane region" description="Helical" evidence="7">
    <location>
        <begin position="341"/>
        <end position="367"/>
    </location>
</feature>
<feature type="transmembrane region" description="Helical" evidence="7">
    <location>
        <begin position="481"/>
        <end position="503"/>
    </location>
</feature>
<name>A0A919IDW6_9ACTN</name>
<evidence type="ECO:0000256" key="7">
    <source>
        <dbReference type="SAM" id="Phobius"/>
    </source>
</evidence>
<comment type="subcellular location">
    <subcellularLocation>
        <location evidence="1">Cell membrane</location>
        <topology evidence="1">Multi-pass membrane protein</topology>
    </subcellularLocation>
</comment>
<feature type="transmembrane region" description="Helical" evidence="7">
    <location>
        <begin position="708"/>
        <end position="736"/>
    </location>
</feature>
<evidence type="ECO:0000256" key="2">
    <source>
        <dbReference type="ARBA" id="ARBA00022475"/>
    </source>
</evidence>
<evidence type="ECO:0000256" key="4">
    <source>
        <dbReference type="ARBA" id="ARBA00022989"/>
    </source>
</evidence>
<sequence>MNTILRTQLAGVARRPARLLLTGLAVLVASFVVYATVLANQITQRSILDGLSGTPEAVDLIVRNGLVDDKQLAAITAMPGVSRTAPRTGMGGQMGGQYLNITADPGSGPLALVTVTQGRYPSAANEIAVTPRTVQLLALPVGSTATIDPGTGKKVPLTVVGVVDAPEDFGYDAFAPASTVFALTNDNYLQQVDIDVDAGADAGQVADKINALFAGAKADERPEVATGADVRLEEARRAASQVDQLFAVVGMFVGIAVAAAGLIAASTFRIVFAQRMRQLALLRAVGAGRGATFRALAAEGALTGVVTGTVGVVAAQAAGYLVPAALRGLGIGAVKNPGFPLLWAVGTVLLAVVISVVAVLSPAVSASRVAPLEALRTAAGTGARTGIGVLRWITGLLPLAGALALAGYVYTNLPAPNEENYDAQTMLLAVVASGALAFVALIALGPVLVRPVLAVAGWPLRRVGPVGRLAVGGVGGSARRAAAVSVVVALGVTLVAGVLVGGASIQALGNRELAAAAPADFELTGGEGATLPAGVVERAKASKELTRVTPYRRLDKAKIAQFENTAITDLDPHALPALKELDVRTGSLDDLKPGSAVLAHYLAEMADIKAGDPVTVQNGTKTVTFTVAAVLGDDAPLHSGLLVTPGDLTALGASTAYSGILADAAGSGEDARTEALRAMRAAGAGDSDFTVTVLADQRDDLNNDLATLLGIALGLIGLTVLIAVVGVGATTALSVVERARESGLLRAIGMSRGGLRTMLTAESALYGVIGAVLGLALGVPYAWLAVQAIGVNAPLAVPVWQLVVAFLALVALTALAGVLPARRAARVSPVTALGTE</sequence>
<dbReference type="GO" id="GO:0005886">
    <property type="term" value="C:plasma membrane"/>
    <property type="evidence" value="ECO:0007669"/>
    <property type="project" value="UniProtKB-SubCell"/>
</dbReference>
<dbReference type="Proteomes" id="UP000619479">
    <property type="component" value="Unassembled WGS sequence"/>
</dbReference>
<keyword evidence="4 7" id="KW-1133">Transmembrane helix</keyword>
<proteinExistence type="inferred from homology"/>
<dbReference type="InterPro" id="IPR050250">
    <property type="entry name" value="Macrolide_Exporter_MacB"/>
</dbReference>
<evidence type="ECO:0000256" key="5">
    <source>
        <dbReference type="ARBA" id="ARBA00023136"/>
    </source>
</evidence>
<evidence type="ECO:0000256" key="1">
    <source>
        <dbReference type="ARBA" id="ARBA00004651"/>
    </source>
</evidence>
<dbReference type="PANTHER" id="PTHR30572">
    <property type="entry name" value="MEMBRANE COMPONENT OF TRANSPORTER-RELATED"/>
    <property type="match status" value="1"/>
</dbReference>
<keyword evidence="3 7" id="KW-0812">Transmembrane</keyword>
<keyword evidence="5 7" id="KW-0472">Membrane</keyword>
<feature type="transmembrane region" description="Helical" evidence="7">
    <location>
        <begin position="430"/>
        <end position="460"/>
    </location>
</feature>
<feature type="domain" description="ABC3 transporter permease C-terminal" evidence="8">
    <location>
        <begin position="715"/>
        <end position="829"/>
    </location>
</feature>
<comment type="similarity">
    <text evidence="6">Belongs to the ABC-4 integral membrane protein family.</text>
</comment>
<comment type="caution">
    <text evidence="9">The sequence shown here is derived from an EMBL/GenBank/DDBJ whole genome shotgun (WGS) entry which is preliminary data.</text>
</comment>
<evidence type="ECO:0000313" key="9">
    <source>
        <dbReference type="EMBL" id="GID62612.1"/>
    </source>
</evidence>
<organism evidence="9 10">
    <name type="scientific">Actinoplanes cyaneus</name>
    <dbReference type="NCBI Taxonomy" id="52696"/>
    <lineage>
        <taxon>Bacteria</taxon>
        <taxon>Bacillati</taxon>
        <taxon>Actinomycetota</taxon>
        <taxon>Actinomycetes</taxon>
        <taxon>Micromonosporales</taxon>
        <taxon>Micromonosporaceae</taxon>
        <taxon>Actinoplanes</taxon>
    </lineage>
</organism>
<reference evidence="9" key="1">
    <citation type="submission" date="2021-01" db="EMBL/GenBank/DDBJ databases">
        <title>Whole genome shotgun sequence of Actinoplanes cyaneus NBRC 14990.</title>
        <authorList>
            <person name="Komaki H."/>
            <person name="Tamura T."/>
        </authorList>
    </citation>
    <scope>NUCLEOTIDE SEQUENCE</scope>
    <source>
        <strain evidence="9">NBRC 14990</strain>
    </source>
</reference>
<evidence type="ECO:0000256" key="6">
    <source>
        <dbReference type="ARBA" id="ARBA00038076"/>
    </source>
</evidence>
<feature type="transmembrane region" description="Helical" evidence="7">
    <location>
        <begin position="293"/>
        <end position="321"/>
    </location>
</feature>
<dbReference type="AlphaFoldDB" id="A0A919IDW6"/>
<accession>A0A919IDW6</accession>
<feature type="transmembrane region" description="Helical" evidence="7">
    <location>
        <begin position="799"/>
        <end position="819"/>
    </location>
</feature>
<keyword evidence="10" id="KW-1185">Reference proteome</keyword>
<evidence type="ECO:0000259" key="8">
    <source>
        <dbReference type="Pfam" id="PF02687"/>
    </source>
</evidence>
<feature type="domain" description="ABC3 transporter permease C-terminal" evidence="8">
    <location>
        <begin position="251"/>
        <end position="369"/>
    </location>
</feature>
<keyword evidence="2" id="KW-1003">Cell membrane</keyword>
<gene>
    <name evidence="9" type="ORF">Acy02nite_04930</name>
</gene>
<feature type="transmembrane region" description="Helical" evidence="7">
    <location>
        <begin position="757"/>
        <end position="779"/>
    </location>
</feature>
<protein>
    <submittedName>
        <fullName evidence="9">ABC transporter</fullName>
    </submittedName>
</protein>
<dbReference type="RefSeq" id="WP_203738080.1">
    <property type="nucleotide sequence ID" value="NZ_BOMH01000002.1"/>
</dbReference>
<dbReference type="Pfam" id="PF02687">
    <property type="entry name" value="FtsX"/>
    <property type="match status" value="2"/>
</dbReference>
<dbReference type="PANTHER" id="PTHR30572:SF4">
    <property type="entry name" value="ABC TRANSPORTER PERMEASE YTRF"/>
    <property type="match status" value="1"/>
</dbReference>
<feature type="transmembrane region" description="Helical" evidence="7">
    <location>
        <begin position="388"/>
        <end position="410"/>
    </location>
</feature>
<dbReference type="GO" id="GO:0022857">
    <property type="term" value="F:transmembrane transporter activity"/>
    <property type="evidence" value="ECO:0007669"/>
    <property type="project" value="TreeGrafter"/>
</dbReference>
<feature type="transmembrane region" description="Helical" evidence="7">
    <location>
        <begin position="245"/>
        <end position="272"/>
    </location>
</feature>
<evidence type="ECO:0000313" key="10">
    <source>
        <dbReference type="Proteomes" id="UP000619479"/>
    </source>
</evidence>
<dbReference type="EMBL" id="BOMH01000002">
    <property type="protein sequence ID" value="GID62612.1"/>
    <property type="molecule type" value="Genomic_DNA"/>
</dbReference>